<evidence type="ECO:0008006" key="3">
    <source>
        <dbReference type="Google" id="ProtNLM"/>
    </source>
</evidence>
<dbReference type="AlphaFoldDB" id="A0A166U980"/>
<organism evidence="1 2">
    <name type="scientific">Pseudoalteromonas luteoviolacea DSM 6061</name>
    <dbReference type="NCBI Taxonomy" id="1365250"/>
    <lineage>
        <taxon>Bacteria</taxon>
        <taxon>Pseudomonadati</taxon>
        <taxon>Pseudomonadota</taxon>
        <taxon>Gammaproteobacteria</taxon>
        <taxon>Alteromonadales</taxon>
        <taxon>Pseudoalteromonadaceae</taxon>
        <taxon>Pseudoalteromonas</taxon>
    </lineage>
</organism>
<dbReference type="EMBL" id="AUYB01000158">
    <property type="protein sequence ID" value="KZN29690.1"/>
    <property type="molecule type" value="Genomic_DNA"/>
</dbReference>
<proteinExistence type="predicted"/>
<evidence type="ECO:0000313" key="1">
    <source>
        <dbReference type="EMBL" id="KZN29690.1"/>
    </source>
</evidence>
<comment type="caution">
    <text evidence="1">The sequence shown here is derived from an EMBL/GenBank/DDBJ whole genome shotgun (WGS) entry which is preliminary data.</text>
</comment>
<gene>
    <name evidence="1" type="ORF">N475_05175</name>
</gene>
<reference evidence="1 2" key="1">
    <citation type="submission" date="2013-07" db="EMBL/GenBank/DDBJ databases">
        <title>Comparative Genomic and Metabolomic Analysis of Twelve Strains of Pseudoalteromonas luteoviolacea.</title>
        <authorList>
            <person name="Vynne N.G."/>
            <person name="Mansson M."/>
            <person name="Gram L."/>
        </authorList>
    </citation>
    <scope>NUCLEOTIDE SEQUENCE [LARGE SCALE GENOMIC DNA]</scope>
    <source>
        <strain evidence="1 2">DSM 6061</strain>
    </source>
</reference>
<dbReference type="Proteomes" id="UP000076643">
    <property type="component" value="Unassembled WGS sequence"/>
</dbReference>
<evidence type="ECO:0000313" key="2">
    <source>
        <dbReference type="Proteomes" id="UP000076643"/>
    </source>
</evidence>
<name>A0A166U980_9GAMM</name>
<sequence>MKKLLLATVTGAAIASGAYVVSQQEKGYTSLPQLDYVPADSIFFWSQLESLPYLSYLDVLPEAFKNTYQVNVFMEEMKAQEAELDKSALFFLNLVEQYAKSLESSTSFANIWGADNELKMLAYSVGLLPVMRAELGNVNAFQKTLTEAADKAGIAYQQSDVDGIPVTKFTIDHEGQKVFDLVLSVQGKWVTLTADTPFNSPEDLQVALAITKPVNSLSSTGKVERYIKDYQLDGASLGYLDNKLLVDALTAKDPQSSTTKMLDNILALSGSPNALDMVRNEACQKDFSDMANKWPAVISGTKSFDISANQANFEVSTIVASTDQKILTAISNLRGFVPAHTQNADKGLVTFGLGLNAAQLSPTVNTIWAAFSSAEFSCQPLLMAQAQSKETNPAMLAMATGMLGSMQGVSFSIFDIDIAEKADQPGAVELSKLDGLATISANDATALFNMAKSFSPEFSSINLPEDGTPVEVNDFLPPDYQLDKPLYFALKGQHIALYTGEEAEKHANALASQAVEANGMITFGLDTKQLVPLIEKGSKLAGEEVPEELHNLFGDGYQMHMVFDANNQGLTTDVKINIKKGS</sequence>
<dbReference type="PATRIC" id="fig|1365250.3.peg.5083"/>
<accession>A0A166U980</accession>
<protein>
    <recommendedName>
        <fullName evidence="3">DUF3352 domain-containing protein</fullName>
    </recommendedName>
</protein>
<dbReference type="RefSeq" id="WP_063366102.1">
    <property type="nucleotide sequence ID" value="NZ_AQHB01000049.1"/>
</dbReference>
<keyword evidence="2" id="KW-1185">Reference proteome</keyword>